<sequence length="82" mass="8890">MERIEENASRGDFHGQSGHESCAASFYQMAWGHGCTSGSIWGRKVQSQVEQSPLGYSDVPGLIKHQSDILEPATSVSSTFMA</sequence>
<accession>A0ABQ9W8G1</accession>
<gene>
    <name evidence="1" type="ORF">P7K49_004773</name>
</gene>
<reference evidence="1 2" key="1">
    <citation type="submission" date="2023-05" db="EMBL/GenBank/DDBJ databases">
        <title>B98-5 Cell Line De Novo Hybrid Assembly: An Optical Mapping Approach.</title>
        <authorList>
            <person name="Kananen K."/>
            <person name="Auerbach J.A."/>
            <person name="Kautto E."/>
            <person name="Blachly J.S."/>
        </authorList>
    </citation>
    <scope>NUCLEOTIDE SEQUENCE [LARGE SCALE GENOMIC DNA]</scope>
    <source>
        <strain evidence="1">B95-8</strain>
        <tissue evidence="1">Cell line</tissue>
    </source>
</reference>
<dbReference type="EMBL" id="JASSZA010000002">
    <property type="protein sequence ID" value="KAK2117886.1"/>
    <property type="molecule type" value="Genomic_DNA"/>
</dbReference>
<evidence type="ECO:0000313" key="2">
    <source>
        <dbReference type="Proteomes" id="UP001266305"/>
    </source>
</evidence>
<keyword evidence="2" id="KW-1185">Reference proteome</keyword>
<organism evidence="1 2">
    <name type="scientific">Saguinus oedipus</name>
    <name type="common">Cotton-top tamarin</name>
    <name type="synonym">Oedipomidas oedipus</name>
    <dbReference type="NCBI Taxonomy" id="9490"/>
    <lineage>
        <taxon>Eukaryota</taxon>
        <taxon>Metazoa</taxon>
        <taxon>Chordata</taxon>
        <taxon>Craniata</taxon>
        <taxon>Vertebrata</taxon>
        <taxon>Euteleostomi</taxon>
        <taxon>Mammalia</taxon>
        <taxon>Eutheria</taxon>
        <taxon>Euarchontoglires</taxon>
        <taxon>Primates</taxon>
        <taxon>Haplorrhini</taxon>
        <taxon>Platyrrhini</taxon>
        <taxon>Cebidae</taxon>
        <taxon>Callitrichinae</taxon>
        <taxon>Saguinus</taxon>
    </lineage>
</organism>
<protein>
    <submittedName>
        <fullName evidence="1">Uncharacterized protein</fullName>
    </submittedName>
</protein>
<comment type="caution">
    <text evidence="1">The sequence shown here is derived from an EMBL/GenBank/DDBJ whole genome shotgun (WGS) entry which is preliminary data.</text>
</comment>
<proteinExistence type="predicted"/>
<evidence type="ECO:0000313" key="1">
    <source>
        <dbReference type="EMBL" id="KAK2117886.1"/>
    </source>
</evidence>
<name>A0ABQ9W8G1_SAGOE</name>
<dbReference type="Proteomes" id="UP001266305">
    <property type="component" value="Unassembled WGS sequence"/>
</dbReference>